<evidence type="ECO:0000256" key="1">
    <source>
        <dbReference type="ARBA" id="ARBA00004123"/>
    </source>
</evidence>
<dbReference type="GO" id="GO:0051301">
    <property type="term" value="P:cell division"/>
    <property type="evidence" value="ECO:0007669"/>
    <property type="project" value="UniProtKB-KW"/>
</dbReference>
<proteinExistence type="inferred from homology"/>
<name>A0ABM0JVS7_APLCA</name>
<dbReference type="PANTHER" id="PTHR10507:SF0">
    <property type="entry name" value="CELL DIVISION CONTROL PROTEIN 45 HOMOLOG"/>
    <property type="match status" value="1"/>
</dbReference>
<evidence type="ECO:0000313" key="8">
    <source>
        <dbReference type="RefSeq" id="XP_005102677.1"/>
    </source>
</evidence>
<keyword evidence="4" id="KW-0539">Nucleus</keyword>
<organism evidence="7 8">
    <name type="scientific">Aplysia californica</name>
    <name type="common">California sea hare</name>
    <dbReference type="NCBI Taxonomy" id="6500"/>
    <lineage>
        <taxon>Eukaryota</taxon>
        <taxon>Metazoa</taxon>
        <taxon>Spiralia</taxon>
        <taxon>Lophotrochozoa</taxon>
        <taxon>Mollusca</taxon>
        <taxon>Gastropoda</taxon>
        <taxon>Heterobranchia</taxon>
        <taxon>Euthyneura</taxon>
        <taxon>Tectipleura</taxon>
        <taxon>Aplysiida</taxon>
        <taxon>Aplysioidea</taxon>
        <taxon>Aplysiidae</taxon>
        <taxon>Aplysia</taxon>
    </lineage>
</organism>
<evidence type="ECO:0000256" key="6">
    <source>
        <dbReference type="SAM" id="MobiDB-lite"/>
    </source>
</evidence>
<protein>
    <submittedName>
        <fullName evidence="8">Cell division control protein 45 homolog isoform X1</fullName>
    </submittedName>
</protein>
<sequence length="562" mass="64679">MLIKDFRRDFYDVLQHQRVLILVAFDVDALCACKILQYLFQCDQVLYTVVPVNGLQGVENAFLENAEGIKHVILINCGASVDIVELLQPEDNVRFYICDSHRPVDIHNYYNAVQVKLLMRGEELSVPSYDEVFRDDESSESDTENDDPELGGKKKRFDDEAILRRQERRRWKENRVKLLFDYTKFTSFGTSAALVMFELAWKLSKDTNNLLWLAIVGVTDQQIHYRTPREKYMEDVLALQVHVSRHNQRGDDDENLLSVNCLRVSFEEELHLSLYRHWSLFDSICHSTSVACKLKLWSLKGQKKLHEFLAEMGLPLAQCKQQYSAMESTLKSEVKEKMQTFMHKYGLEIQDIILPSFTMQYGYKSVLCAADHVMMCAALLESIDKSKMLTDYFLDGTEVLQRSNQEKMDSGVDAAKHQLRSMVKQIQSFIDMHQIISAGPFLYVFIQEGAADSRFFSHPQCLIRLARFTLEAHCNVTRNKRARILPLILGAPLMNEEGSTLVVGIPPLDTDDERKNFFGKAFEQAAESTNTSAKFNSFESHVIEMKSEDKSKFFDAMIGLLQ</sequence>
<keyword evidence="8" id="KW-0132">Cell division</keyword>
<feature type="region of interest" description="Disordered" evidence="6">
    <location>
        <begin position="132"/>
        <end position="153"/>
    </location>
</feature>
<evidence type="ECO:0000256" key="2">
    <source>
        <dbReference type="ARBA" id="ARBA00010727"/>
    </source>
</evidence>
<dbReference type="Proteomes" id="UP000694888">
    <property type="component" value="Unplaced"/>
</dbReference>
<evidence type="ECO:0000313" key="7">
    <source>
        <dbReference type="Proteomes" id="UP000694888"/>
    </source>
</evidence>
<comment type="subcellular location">
    <subcellularLocation>
        <location evidence="1">Nucleus</location>
    </subcellularLocation>
</comment>
<dbReference type="Pfam" id="PF02724">
    <property type="entry name" value="CDC45"/>
    <property type="match status" value="2"/>
</dbReference>
<gene>
    <name evidence="8" type="primary">LOC101857036</name>
</gene>
<dbReference type="RefSeq" id="XP_005102677.1">
    <property type="nucleotide sequence ID" value="XM_005102620.3"/>
</dbReference>
<reference evidence="8" key="1">
    <citation type="submission" date="2025-08" db="UniProtKB">
        <authorList>
            <consortium name="RefSeq"/>
        </authorList>
    </citation>
    <scope>IDENTIFICATION</scope>
</reference>
<dbReference type="GeneID" id="101857036"/>
<keyword evidence="3" id="KW-0235">DNA replication</keyword>
<keyword evidence="5" id="KW-0131">Cell cycle</keyword>
<feature type="compositionally biased region" description="Acidic residues" evidence="6">
    <location>
        <begin position="137"/>
        <end position="149"/>
    </location>
</feature>
<dbReference type="InterPro" id="IPR003874">
    <property type="entry name" value="CDC45"/>
</dbReference>
<evidence type="ECO:0000256" key="5">
    <source>
        <dbReference type="ARBA" id="ARBA00023306"/>
    </source>
</evidence>
<accession>A0ABM0JVS7</accession>
<keyword evidence="7" id="KW-1185">Reference proteome</keyword>
<dbReference type="PANTHER" id="PTHR10507">
    <property type="entry name" value="CDC45-RELATED PROTEIN"/>
    <property type="match status" value="1"/>
</dbReference>
<evidence type="ECO:0000256" key="4">
    <source>
        <dbReference type="ARBA" id="ARBA00023242"/>
    </source>
</evidence>
<evidence type="ECO:0000256" key="3">
    <source>
        <dbReference type="ARBA" id="ARBA00022705"/>
    </source>
</evidence>
<comment type="similarity">
    <text evidence="2">Belongs to the CDC45 family.</text>
</comment>